<dbReference type="Proteomes" id="UP000663829">
    <property type="component" value="Unassembled WGS sequence"/>
</dbReference>
<keyword evidence="1" id="KW-1133">Transmembrane helix</keyword>
<accession>A0A815FSN9</accession>
<reference evidence="2" key="1">
    <citation type="submission" date="2021-02" db="EMBL/GenBank/DDBJ databases">
        <authorList>
            <person name="Nowell W R."/>
        </authorList>
    </citation>
    <scope>NUCLEOTIDE SEQUENCE</scope>
</reference>
<feature type="non-terminal residue" evidence="2">
    <location>
        <position position="1"/>
    </location>
</feature>
<dbReference type="Proteomes" id="UP000681722">
    <property type="component" value="Unassembled WGS sequence"/>
</dbReference>
<evidence type="ECO:0000256" key="1">
    <source>
        <dbReference type="SAM" id="Phobius"/>
    </source>
</evidence>
<sequence length="287" mass="32342">GLAFQVLATLCLLSQQIVKDELLVFYSTAFIIDTFVSKLTFIQQVVALTNTFKDRTKNSFTTTLSSVKDLLQSNSLLTVLQTNYALVHANYDSDLLVILDRLYNGVCSCAQSSLYVEEAGIYQNVNGRLQIIFNISNFYTGCYVVEALLQSSLAYFYNQTSVTELQSYLDFGNDSEKFNVTALDLSIPSNYAPTTTIGDLLNMLMIEDWNLQTSFESRFNVCQPLSCTYMYSGHNGRIYVVTTTFGLIGGIATVLFFWGEENVARIFAQDVEYEKSISTVVYKPFRF</sequence>
<keyword evidence="1" id="KW-0812">Transmembrane</keyword>
<keyword evidence="4" id="KW-1185">Reference proteome</keyword>
<gene>
    <name evidence="2" type="ORF">GPM918_LOCUS29597</name>
    <name evidence="3" type="ORF">SRO942_LOCUS30183</name>
</gene>
<keyword evidence="1" id="KW-0472">Membrane</keyword>
<organism evidence="2 4">
    <name type="scientific">Didymodactylos carnosus</name>
    <dbReference type="NCBI Taxonomy" id="1234261"/>
    <lineage>
        <taxon>Eukaryota</taxon>
        <taxon>Metazoa</taxon>
        <taxon>Spiralia</taxon>
        <taxon>Gnathifera</taxon>
        <taxon>Rotifera</taxon>
        <taxon>Eurotatoria</taxon>
        <taxon>Bdelloidea</taxon>
        <taxon>Philodinida</taxon>
        <taxon>Philodinidae</taxon>
        <taxon>Didymodactylos</taxon>
    </lineage>
</organism>
<dbReference type="EMBL" id="CAJOBC010049094">
    <property type="protein sequence ID" value="CAF4171626.1"/>
    <property type="molecule type" value="Genomic_DNA"/>
</dbReference>
<name>A0A815FSN9_9BILA</name>
<proteinExistence type="predicted"/>
<comment type="caution">
    <text evidence="2">The sequence shown here is derived from an EMBL/GenBank/DDBJ whole genome shotgun (WGS) entry which is preliminary data.</text>
</comment>
<evidence type="ECO:0000313" key="2">
    <source>
        <dbReference type="EMBL" id="CAF1323648.1"/>
    </source>
</evidence>
<dbReference type="EMBL" id="CAJNOQ010013534">
    <property type="protein sequence ID" value="CAF1323648.1"/>
    <property type="molecule type" value="Genomic_DNA"/>
</dbReference>
<protein>
    <submittedName>
        <fullName evidence="2">Uncharacterized protein</fullName>
    </submittedName>
</protein>
<evidence type="ECO:0000313" key="3">
    <source>
        <dbReference type="EMBL" id="CAF4171626.1"/>
    </source>
</evidence>
<evidence type="ECO:0000313" key="4">
    <source>
        <dbReference type="Proteomes" id="UP000663829"/>
    </source>
</evidence>
<feature type="transmembrane region" description="Helical" evidence="1">
    <location>
        <begin position="238"/>
        <end position="258"/>
    </location>
</feature>
<dbReference type="AlphaFoldDB" id="A0A815FSN9"/>
<dbReference type="OrthoDB" id="10048811at2759"/>